<sequence>MKSNKKLGIIGGMGARAGANFFQKLIAFSPADKDQDFIEVIMHSNSKIPDRTRAIAYDECSPLDELIRSVKMLNACDVNLIVLTCNTAYYYYNDFVHYSDAPILNPAHLLRQFVEENDFRNIGLLGTTGTMCSRIFCNELESVNRQVVRLTKWEQENIFMKSVYMENGLKSSVVSLEAVDLMYRAAHLLIQRGADLIVGGCSEVSIALQPDRLPLPYVDTMDLMAKTAVLECYENQLTAYEHIPYHGL</sequence>
<keyword evidence="2" id="KW-0413">Isomerase</keyword>
<dbReference type="Gene3D" id="3.40.50.1860">
    <property type="match status" value="2"/>
</dbReference>
<accession>A0ABR6W8D9</accession>
<dbReference type="PANTHER" id="PTHR21198">
    <property type="entry name" value="GLUTAMATE RACEMASE"/>
    <property type="match status" value="1"/>
</dbReference>
<protein>
    <submittedName>
        <fullName evidence="3">Aspartate racemase</fullName>
    </submittedName>
</protein>
<dbReference type="InterPro" id="IPR004380">
    <property type="entry name" value="Asp_race"/>
</dbReference>
<proteinExistence type="inferred from homology"/>
<dbReference type="InterPro" id="IPR001920">
    <property type="entry name" value="Asp/Glu_race"/>
</dbReference>
<name>A0ABR6W8D9_9BACT</name>
<gene>
    <name evidence="3" type="ORF">FH603_3360</name>
</gene>
<keyword evidence="4" id="KW-1185">Reference proteome</keyword>
<evidence type="ECO:0000313" key="3">
    <source>
        <dbReference type="EMBL" id="MBC3792846.1"/>
    </source>
</evidence>
<reference evidence="3 4" key="1">
    <citation type="submission" date="2019-06" db="EMBL/GenBank/DDBJ databases">
        <title>Spirosoma utsteinense sp. nov. isolated from Antarctic ice-free soils.</title>
        <authorList>
            <person name="Tahon G."/>
        </authorList>
    </citation>
    <scope>NUCLEOTIDE SEQUENCE [LARGE SCALE GENOMIC DNA]</scope>
    <source>
        <strain evidence="3 4">LMG 31447</strain>
    </source>
</reference>
<dbReference type="EMBL" id="VFIA01000020">
    <property type="protein sequence ID" value="MBC3792846.1"/>
    <property type="molecule type" value="Genomic_DNA"/>
</dbReference>
<dbReference type="NCBIfam" id="TIGR00035">
    <property type="entry name" value="asp_race"/>
    <property type="match status" value="1"/>
</dbReference>
<dbReference type="Proteomes" id="UP000700732">
    <property type="component" value="Unassembled WGS sequence"/>
</dbReference>
<evidence type="ECO:0000313" key="4">
    <source>
        <dbReference type="Proteomes" id="UP000700732"/>
    </source>
</evidence>
<dbReference type="RefSeq" id="WP_186738605.1">
    <property type="nucleotide sequence ID" value="NZ_VFIA01000020.1"/>
</dbReference>
<dbReference type="Pfam" id="PF01177">
    <property type="entry name" value="Asp_Glu_race"/>
    <property type="match status" value="1"/>
</dbReference>
<dbReference type="SUPFAM" id="SSF53681">
    <property type="entry name" value="Aspartate/glutamate racemase"/>
    <property type="match status" value="2"/>
</dbReference>
<evidence type="ECO:0000256" key="1">
    <source>
        <dbReference type="ARBA" id="ARBA00007847"/>
    </source>
</evidence>
<comment type="similarity">
    <text evidence="1">Belongs to the aspartate/glutamate racemases family.</text>
</comment>
<dbReference type="PANTHER" id="PTHR21198:SF7">
    <property type="entry name" value="ASPARTATE-GLUTAMATE RACEMASE FAMILY"/>
    <property type="match status" value="1"/>
</dbReference>
<evidence type="ECO:0000256" key="2">
    <source>
        <dbReference type="ARBA" id="ARBA00023235"/>
    </source>
</evidence>
<organism evidence="3 4">
    <name type="scientific">Spirosoma utsteinense</name>
    <dbReference type="NCBI Taxonomy" id="2585773"/>
    <lineage>
        <taxon>Bacteria</taxon>
        <taxon>Pseudomonadati</taxon>
        <taxon>Bacteroidota</taxon>
        <taxon>Cytophagia</taxon>
        <taxon>Cytophagales</taxon>
        <taxon>Cytophagaceae</taxon>
        <taxon>Spirosoma</taxon>
    </lineage>
</organism>
<dbReference type="InterPro" id="IPR015942">
    <property type="entry name" value="Asp/Glu/hydantoin_racemase"/>
</dbReference>
<comment type="caution">
    <text evidence="3">The sequence shown here is derived from an EMBL/GenBank/DDBJ whole genome shotgun (WGS) entry which is preliminary data.</text>
</comment>